<gene>
    <name evidence="2" type="ORF">T459_14405</name>
</gene>
<dbReference type="Proteomes" id="UP000222542">
    <property type="component" value="Unassembled WGS sequence"/>
</dbReference>
<protein>
    <recommendedName>
        <fullName evidence="1">Bet v I/Major latex protein domain-containing protein</fullName>
    </recommendedName>
</protein>
<feature type="domain" description="Bet v I/Major latex protein" evidence="1">
    <location>
        <begin position="2"/>
        <end position="71"/>
    </location>
</feature>
<dbReference type="InterPro" id="IPR051761">
    <property type="entry name" value="MLP-like_ligand-binding"/>
</dbReference>
<dbReference type="Pfam" id="PF00407">
    <property type="entry name" value="Bet_v_1"/>
    <property type="match status" value="1"/>
</dbReference>
<reference evidence="2 3" key="1">
    <citation type="journal article" date="2014" name="Nat. Genet.">
        <title>Genome sequence of the hot pepper provides insights into the evolution of pungency in Capsicum species.</title>
        <authorList>
            <person name="Kim S."/>
            <person name="Park M."/>
            <person name="Yeom S.I."/>
            <person name="Kim Y.M."/>
            <person name="Lee J.M."/>
            <person name="Lee H.A."/>
            <person name="Seo E."/>
            <person name="Choi J."/>
            <person name="Cheong K."/>
            <person name="Kim K.T."/>
            <person name="Jung K."/>
            <person name="Lee G.W."/>
            <person name="Oh S.K."/>
            <person name="Bae C."/>
            <person name="Kim S.B."/>
            <person name="Lee H.Y."/>
            <person name="Kim S.Y."/>
            <person name="Kim M.S."/>
            <person name="Kang B.C."/>
            <person name="Jo Y.D."/>
            <person name="Yang H.B."/>
            <person name="Jeong H.J."/>
            <person name="Kang W.H."/>
            <person name="Kwon J.K."/>
            <person name="Shin C."/>
            <person name="Lim J.Y."/>
            <person name="Park J.H."/>
            <person name="Huh J.H."/>
            <person name="Kim J.S."/>
            <person name="Kim B.D."/>
            <person name="Cohen O."/>
            <person name="Paran I."/>
            <person name="Suh M.C."/>
            <person name="Lee S.B."/>
            <person name="Kim Y.K."/>
            <person name="Shin Y."/>
            <person name="Noh S.J."/>
            <person name="Park J."/>
            <person name="Seo Y.S."/>
            <person name="Kwon S.Y."/>
            <person name="Kim H.A."/>
            <person name="Park J.M."/>
            <person name="Kim H.J."/>
            <person name="Choi S.B."/>
            <person name="Bosland P.W."/>
            <person name="Reeves G."/>
            <person name="Jo S.H."/>
            <person name="Lee B.W."/>
            <person name="Cho H.T."/>
            <person name="Choi H.S."/>
            <person name="Lee M.S."/>
            <person name="Yu Y."/>
            <person name="Do Choi Y."/>
            <person name="Park B.S."/>
            <person name="van Deynze A."/>
            <person name="Ashrafi H."/>
            <person name="Hill T."/>
            <person name="Kim W.T."/>
            <person name="Pai H.S."/>
            <person name="Ahn H.K."/>
            <person name="Yeam I."/>
            <person name="Giovannoni J.J."/>
            <person name="Rose J.K."/>
            <person name="Sorensen I."/>
            <person name="Lee S.J."/>
            <person name="Kim R.W."/>
            <person name="Choi I.Y."/>
            <person name="Choi B.S."/>
            <person name="Lim J.S."/>
            <person name="Lee Y.H."/>
            <person name="Choi D."/>
        </authorList>
    </citation>
    <scope>NUCLEOTIDE SEQUENCE [LARGE SCALE GENOMIC DNA]</scope>
    <source>
        <strain evidence="3">cv. CM334</strain>
    </source>
</reference>
<accession>A0A2G2ZHC2</accession>
<dbReference type="PANTHER" id="PTHR31907">
    <property type="entry name" value="MLP-LIKE PROTEIN 423"/>
    <property type="match status" value="1"/>
</dbReference>
<dbReference type="InterPro" id="IPR023393">
    <property type="entry name" value="START-like_dom_sf"/>
</dbReference>
<dbReference type="AlphaFoldDB" id="A0A2G2ZHC2"/>
<dbReference type="EMBL" id="AYRZ02000005">
    <property type="protein sequence ID" value="PHT81390.1"/>
    <property type="molecule type" value="Genomic_DNA"/>
</dbReference>
<sequence>MIVDGKEKFLKHVIEAIDSQKKSITWKVIEGNVLKLFNSFTAITSSEHQWTTLTFVYEKKTEYIPEPLTILCYDQRYRGSPSQEIENR</sequence>
<name>A0A2G2ZHC2_CAPAN</name>
<evidence type="ECO:0000313" key="2">
    <source>
        <dbReference type="EMBL" id="PHT81390.1"/>
    </source>
</evidence>
<dbReference type="Gramene" id="PHT81390">
    <property type="protein sequence ID" value="PHT81390"/>
    <property type="gene ID" value="T459_14405"/>
</dbReference>
<comment type="caution">
    <text evidence="2">The sequence shown here is derived from an EMBL/GenBank/DDBJ whole genome shotgun (WGS) entry which is preliminary data.</text>
</comment>
<reference evidence="2 3" key="2">
    <citation type="journal article" date="2017" name="Genome Biol.">
        <title>New reference genome sequences of hot pepper reveal the massive evolution of plant disease-resistance genes by retroduplication.</title>
        <authorList>
            <person name="Kim S."/>
            <person name="Park J."/>
            <person name="Yeom S.I."/>
            <person name="Kim Y.M."/>
            <person name="Seo E."/>
            <person name="Kim K.T."/>
            <person name="Kim M.S."/>
            <person name="Lee J.M."/>
            <person name="Cheong K."/>
            <person name="Shin H.S."/>
            <person name="Kim S.B."/>
            <person name="Han K."/>
            <person name="Lee J."/>
            <person name="Park M."/>
            <person name="Lee H.A."/>
            <person name="Lee H.Y."/>
            <person name="Lee Y."/>
            <person name="Oh S."/>
            <person name="Lee J.H."/>
            <person name="Choi E."/>
            <person name="Choi E."/>
            <person name="Lee S.E."/>
            <person name="Jeon J."/>
            <person name="Kim H."/>
            <person name="Choi G."/>
            <person name="Song H."/>
            <person name="Lee J."/>
            <person name="Lee S.C."/>
            <person name="Kwon J.K."/>
            <person name="Lee H.Y."/>
            <person name="Koo N."/>
            <person name="Hong Y."/>
            <person name="Kim R.W."/>
            <person name="Kang W.H."/>
            <person name="Huh J.H."/>
            <person name="Kang B.C."/>
            <person name="Yang T.J."/>
            <person name="Lee Y.H."/>
            <person name="Bennetzen J.L."/>
            <person name="Choi D."/>
        </authorList>
    </citation>
    <scope>NUCLEOTIDE SEQUENCE [LARGE SCALE GENOMIC DNA]</scope>
    <source>
        <strain evidence="3">cv. CM334</strain>
    </source>
</reference>
<dbReference type="OMA" id="AILDYCI"/>
<evidence type="ECO:0000259" key="1">
    <source>
        <dbReference type="Pfam" id="PF00407"/>
    </source>
</evidence>
<proteinExistence type="predicted"/>
<organism evidence="2 3">
    <name type="scientific">Capsicum annuum</name>
    <name type="common">Capsicum pepper</name>
    <dbReference type="NCBI Taxonomy" id="4072"/>
    <lineage>
        <taxon>Eukaryota</taxon>
        <taxon>Viridiplantae</taxon>
        <taxon>Streptophyta</taxon>
        <taxon>Embryophyta</taxon>
        <taxon>Tracheophyta</taxon>
        <taxon>Spermatophyta</taxon>
        <taxon>Magnoliopsida</taxon>
        <taxon>eudicotyledons</taxon>
        <taxon>Gunneridae</taxon>
        <taxon>Pentapetalae</taxon>
        <taxon>asterids</taxon>
        <taxon>lamiids</taxon>
        <taxon>Solanales</taxon>
        <taxon>Solanaceae</taxon>
        <taxon>Solanoideae</taxon>
        <taxon>Capsiceae</taxon>
        <taxon>Capsicum</taxon>
    </lineage>
</organism>
<dbReference type="SUPFAM" id="SSF55961">
    <property type="entry name" value="Bet v1-like"/>
    <property type="match status" value="1"/>
</dbReference>
<evidence type="ECO:0000313" key="3">
    <source>
        <dbReference type="Proteomes" id="UP000222542"/>
    </source>
</evidence>
<dbReference type="InterPro" id="IPR000916">
    <property type="entry name" value="Bet_v_I/MLP"/>
</dbReference>
<dbReference type="Gene3D" id="3.30.530.20">
    <property type="match status" value="1"/>
</dbReference>
<keyword evidence="3" id="KW-1185">Reference proteome</keyword>
<dbReference type="GO" id="GO:0006952">
    <property type="term" value="P:defense response"/>
    <property type="evidence" value="ECO:0007669"/>
    <property type="project" value="InterPro"/>
</dbReference>